<evidence type="ECO:0000313" key="5">
    <source>
        <dbReference type="Proteomes" id="UP000799118"/>
    </source>
</evidence>
<dbReference type="PROSITE" id="PS50082">
    <property type="entry name" value="WD_REPEATS_2"/>
    <property type="match status" value="2"/>
</dbReference>
<dbReference type="InterPro" id="IPR015943">
    <property type="entry name" value="WD40/YVTN_repeat-like_dom_sf"/>
</dbReference>
<evidence type="ECO:0000256" key="2">
    <source>
        <dbReference type="PROSITE-ProRule" id="PRU00221"/>
    </source>
</evidence>
<name>A0A6A4I1A3_9AGAR</name>
<dbReference type="Proteomes" id="UP000799118">
    <property type="component" value="Unassembled WGS sequence"/>
</dbReference>
<dbReference type="Pfam" id="PF24883">
    <property type="entry name" value="NPHP3_N"/>
    <property type="match status" value="1"/>
</dbReference>
<dbReference type="Gene3D" id="3.40.50.300">
    <property type="entry name" value="P-loop containing nucleotide triphosphate hydrolases"/>
    <property type="match status" value="1"/>
</dbReference>
<keyword evidence="2" id="KW-0853">WD repeat</keyword>
<dbReference type="InterPro" id="IPR011047">
    <property type="entry name" value="Quinoprotein_ADH-like_sf"/>
</dbReference>
<dbReference type="InterPro" id="IPR027417">
    <property type="entry name" value="P-loop_NTPase"/>
</dbReference>
<reference evidence="4" key="1">
    <citation type="journal article" date="2019" name="Environ. Microbiol.">
        <title>Fungal ecological strategies reflected in gene transcription - a case study of two litter decomposers.</title>
        <authorList>
            <person name="Barbi F."/>
            <person name="Kohler A."/>
            <person name="Barry K."/>
            <person name="Baskaran P."/>
            <person name="Daum C."/>
            <person name="Fauchery L."/>
            <person name="Ihrmark K."/>
            <person name="Kuo A."/>
            <person name="LaButti K."/>
            <person name="Lipzen A."/>
            <person name="Morin E."/>
            <person name="Grigoriev I.V."/>
            <person name="Henrissat B."/>
            <person name="Lindahl B."/>
            <person name="Martin F."/>
        </authorList>
    </citation>
    <scope>NUCLEOTIDE SEQUENCE</scope>
    <source>
        <strain evidence="4">JB14</strain>
    </source>
</reference>
<dbReference type="PANTHER" id="PTHR10039:SF17">
    <property type="entry name" value="FUNGAL STAND N-TERMINAL GOODBYE DOMAIN-CONTAINING PROTEIN-RELATED"/>
    <property type="match status" value="1"/>
</dbReference>
<sequence>MLPLFVFISPLAAPDRAISTSNVTIDGTSKTTQDNIVASGWDRLIFNVSGSSKLTFNVFKRRLVQHNTFVGSYEDNLETLLTKSWNGSITKPLCNTTLSNSVASGYRIEFKVELEANQDSAVMAAMLQRVRIQASRLNRTRNANGRVMFTGIQAASDISRNTIVEAWNPLLDKLRIFSNLADTVAEVHPYAKAAYSVVSMAYKAVLDQMQRDINILSLVQSMDDIYSFVKEAEPLRRIDSHRSIMTCLAQQTTECGYFISAYCADAFMTRAVKHSMTTDAAIIQYGQRFCDLKAALLAHATIQTEISVLRILDTLRYLEVKVDLGDLPYASGARFQSSMRCMPGTCEEILNNIINWIDDPRPDGKHVFILVGAEGAGKSTIAHSIASHYRDLGRLGSSIFADLPNDSLTRTQLPVLLFPTISRDLADLDPHYRRALWSVIESDKALRRTLDPADQCEKFIVAPSTTLTISGPIAIVLDALDDCTDSTALHKVLSVLSKRSKDFPSNFRIFITVRTGSRILRLFEENSAARIYKLEDIDNWSSHYDLSQIVRARLRAGLDESQLEQFPTRFDWELVAKSQRSYRWIKEACDAICRINLDTNQQHVSAFERYEDLIHPSKQFRVPVPPEDYLVELTRISTSHGASFIGEFQSVMGTLLVSYVSLSFSELEKLSGKPNDASTVICAMDALLMNTNSCYTPIVPFHPSFYDFLRDSGRSGEFCVDISIHHLSLATTCVRILNSQLRFNICRLSSSFCANADVGGLADRTRRYITPELSYAARFWIEHLHAAVECKLALANEIEMLLQNRFFFWLEVLSILDCVDVAIKGLQSIISWTDLAKQALFFVETFQPAIILSVPHIYVSAIRFWPKELQEHFQPSFYFLLTSNSQINQDCFSCGGDKMRISVDSVAFSPDCRRILAIYSDGLYCVWNTLSENSEAYTTKTILSGADMDQAFASFSSDGVNITLAVFSKNGVRRLDTTTGEALSEKRLNHPSDARIRALRRDGQRIALASGEYGALVSIYDTTSGDLDSVPLHVPLGLKEQVDQLALSPLGTFLASGTDQGRLWLWNVLTGDEVFTYKDKNSDGPRHLLFFPEEKYLISVHPQNIYVVDAQEGRILHIFDLRFMPSIALLRCIDISPTGQYLVFGVYNKRRDPQKIYFIDLETGAANPIPPLSGPLEANVSSVSFSTDGSMIAAGLDNGTVRLWRVASAFGRESSLWAKGDESGWILGPKKELLAWVPSDLRATVNWTPPMWGEAHGTLWTKCLIETPSLSS</sequence>
<keyword evidence="5" id="KW-1185">Reference proteome</keyword>
<organism evidence="4 5">
    <name type="scientific">Gymnopus androsaceus JB14</name>
    <dbReference type="NCBI Taxonomy" id="1447944"/>
    <lineage>
        <taxon>Eukaryota</taxon>
        <taxon>Fungi</taxon>
        <taxon>Dikarya</taxon>
        <taxon>Basidiomycota</taxon>
        <taxon>Agaricomycotina</taxon>
        <taxon>Agaricomycetes</taxon>
        <taxon>Agaricomycetidae</taxon>
        <taxon>Agaricales</taxon>
        <taxon>Marasmiineae</taxon>
        <taxon>Omphalotaceae</taxon>
        <taxon>Gymnopus</taxon>
    </lineage>
</organism>
<feature type="domain" description="Nephrocystin 3-like N-terminal" evidence="3">
    <location>
        <begin position="344"/>
        <end position="514"/>
    </location>
</feature>
<evidence type="ECO:0000256" key="1">
    <source>
        <dbReference type="ARBA" id="ARBA00022737"/>
    </source>
</evidence>
<gene>
    <name evidence="4" type="ORF">BT96DRAFT_1017094</name>
</gene>
<dbReference type="PANTHER" id="PTHR10039">
    <property type="entry name" value="AMELOGENIN"/>
    <property type="match status" value="1"/>
</dbReference>
<keyword evidence="1" id="KW-0677">Repeat</keyword>
<dbReference type="Pfam" id="PF00400">
    <property type="entry name" value="WD40"/>
    <property type="match status" value="1"/>
</dbReference>
<evidence type="ECO:0000259" key="3">
    <source>
        <dbReference type="Pfam" id="PF24883"/>
    </source>
</evidence>
<dbReference type="SUPFAM" id="SSF50998">
    <property type="entry name" value="Quinoprotein alcohol dehydrogenase-like"/>
    <property type="match status" value="1"/>
</dbReference>
<protein>
    <recommendedName>
        <fullName evidence="3">Nephrocystin 3-like N-terminal domain-containing protein</fullName>
    </recommendedName>
</protein>
<proteinExistence type="predicted"/>
<feature type="repeat" description="WD" evidence="2">
    <location>
        <begin position="1180"/>
        <end position="1208"/>
    </location>
</feature>
<dbReference type="SMART" id="SM00320">
    <property type="entry name" value="WD40"/>
    <property type="match status" value="4"/>
</dbReference>
<dbReference type="InterPro" id="IPR056884">
    <property type="entry name" value="NPHP3-like_N"/>
</dbReference>
<dbReference type="OrthoDB" id="163438at2759"/>
<dbReference type="Gene3D" id="2.130.10.10">
    <property type="entry name" value="YVTN repeat-like/Quinoprotein amine dehydrogenase"/>
    <property type="match status" value="2"/>
</dbReference>
<feature type="repeat" description="WD" evidence="2">
    <location>
        <begin position="1035"/>
        <end position="1076"/>
    </location>
</feature>
<dbReference type="EMBL" id="ML769427">
    <property type="protein sequence ID" value="KAE9403198.1"/>
    <property type="molecule type" value="Genomic_DNA"/>
</dbReference>
<dbReference type="SUPFAM" id="SSF52540">
    <property type="entry name" value="P-loop containing nucleoside triphosphate hydrolases"/>
    <property type="match status" value="1"/>
</dbReference>
<dbReference type="AlphaFoldDB" id="A0A6A4I1A3"/>
<dbReference type="InterPro" id="IPR001680">
    <property type="entry name" value="WD40_rpt"/>
</dbReference>
<evidence type="ECO:0000313" key="4">
    <source>
        <dbReference type="EMBL" id="KAE9403198.1"/>
    </source>
</evidence>
<accession>A0A6A4I1A3</accession>